<dbReference type="STRING" id="1121131.SAMN02745229_00882"/>
<dbReference type="InterPro" id="IPR007460">
    <property type="entry name" value="BrnT_toxin"/>
</dbReference>
<accession>A0A1M5V5N8</accession>
<keyword evidence="2" id="KW-1185">Reference proteome</keyword>
<name>A0A1M5V5N8_BUTFI</name>
<dbReference type="InterPro" id="IPR038573">
    <property type="entry name" value="BrnT_sf"/>
</dbReference>
<evidence type="ECO:0000313" key="2">
    <source>
        <dbReference type="Proteomes" id="UP000184278"/>
    </source>
</evidence>
<dbReference type="Gene3D" id="3.10.450.530">
    <property type="entry name" value="Ribonuclease toxin, BrnT, of type II toxin-antitoxin system"/>
    <property type="match status" value="1"/>
</dbReference>
<dbReference type="AlphaFoldDB" id="A0A1M5V5N8"/>
<sequence>MNDIRFEWDENKNRININKHGLSFNEAKTVFYDTNAILFDDPDHSENEDRFLIIGFTKSEKLCIVSHCYRQDDVIRLISARKATTSEASFYEEYNGG</sequence>
<protein>
    <submittedName>
        <fullName evidence="1">Uncharacterized protein</fullName>
    </submittedName>
</protein>
<dbReference type="OrthoDB" id="9802417at2"/>
<dbReference type="RefSeq" id="WP_073385815.1">
    <property type="nucleotide sequence ID" value="NZ_FQXK01000006.1"/>
</dbReference>
<organism evidence="1 2">
    <name type="scientific">Butyrivibrio fibrisolvens DSM 3071</name>
    <dbReference type="NCBI Taxonomy" id="1121131"/>
    <lineage>
        <taxon>Bacteria</taxon>
        <taxon>Bacillati</taxon>
        <taxon>Bacillota</taxon>
        <taxon>Clostridia</taxon>
        <taxon>Lachnospirales</taxon>
        <taxon>Lachnospiraceae</taxon>
        <taxon>Butyrivibrio</taxon>
    </lineage>
</organism>
<dbReference type="GeneID" id="89511664"/>
<gene>
    <name evidence="1" type="ORF">SAMN02745229_00882</name>
</gene>
<evidence type="ECO:0000313" key="1">
    <source>
        <dbReference type="EMBL" id="SHH70567.1"/>
    </source>
</evidence>
<dbReference type="Pfam" id="PF04365">
    <property type="entry name" value="BrnT_toxin"/>
    <property type="match status" value="1"/>
</dbReference>
<dbReference type="EMBL" id="FQXK01000006">
    <property type="protein sequence ID" value="SHH70567.1"/>
    <property type="molecule type" value="Genomic_DNA"/>
</dbReference>
<reference evidence="2" key="1">
    <citation type="submission" date="2016-11" db="EMBL/GenBank/DDBJ databases">
        <authorList>
            <person name="Varghese N."/>
            <person name="Submissions S."/>
        </authorList>
    </citation>
    <scope>NUCLEOTIDE SEQUENCE [LARGE SCALE GENOMIC DNA]</scope>
    <source>
        <strain evidence="2">DSM 3071</strain>
    </source>
</reference>
<dbReference type="Proteomes" id="UP000184278">
    <property type="component" value="Unassembled WGS sequence"/>
</dbReference>
<proteinExistence type="predicted"/>